<protein>
    <submittedName>
        <fullName evidence="1">Uncharacterized protein</fullName>
    </submittedName>
</protein>
<dbReference type="EMBL" id="JARK01001513">
    <property type="protein sequence ID" value="EYB93967.1"/>
    <property type="molecule type" value="Genomic_DNA"/>
</dbReference>
<gene>
    <name evidence="1" type="primary">Acey_s0177.g605</name>
    <name evidence="1" type="ORF">Y032_0177g605</name>
</gene>
<organism evidence="1 2">
    <name type="scientific">Ancylostoma ceylanicum</name>
    <dbReference type="NCBI Taxonomy" id="53326"/>
    <lineage>
        <taxon>Eukaryota</taxon>
        <taxon>Metazoa</taxon>
        <taxon>Ecdysozoa</taxon>
        <taxon>Nematoda</taxon>
        <taxon>Chromadorea</taxon>
        <taxon>Rhabditida</taxon>
        <taxon>Rhabditina</taxon>
        <taxon>Rhabditomorpha</taxon>
        <taxon>Strongyloidea</taxon>
        <taxon>Ancylostomatidae</taxon>
        <taxon>Ancylostomatinae</taxon>
        <taxon>Ancylostoma</taxon>
    </lineage>
</organism>
<accession>A0A016SUA9</accession>
<keyword evidence="2" id="KW-1185">Reference proteome</keyword>
<name>A0A016SUA9_9BILA</name>
<sequence>MEGFLRVLNTNIVAVLQNKLDLIDFFLFCLEFHGKSQNWKKIDKINKIDDIMRNEYDIRDQHLESCLYASFQRNP</sequence>
<reference evidence="2" key="1">
    <citation type="journal article" date="2015" name="Nat. Genet.">
        <title>The genome and transcriptome of the zoonotic hookworm Ancylostoma ceylanicum identify infection-specific gene families.</title>
        <authorList>
            <person name="Schwarz E.M."/>
            <person name="Hu Y."/>
            <person name="Antoshechkin I."/>
            <person name="Miller M.M."/>
            <person name="Sternberg P.W."/>
            <person name="Aroian R.V."/>
        </authorList>
    </citation>
    <scope>NUCLEOTIDE SEQUENCE</scope>
    <source>
        <strain evidence="2">HY135</strain>
    </source>
</reference>
<evidence type="ECO:0000313" key="2">
    <source>
        <dbReference type="Proteomes" id="UP000024635"/>
    </source>
</evidence>
<comment type="caution">
    <text evidence="1">The sequence shown here is derived from an EMBL/GenBank/DDBJ whole genome shotgun (WGS) entry which is preliminary data.</text>
</comment>
<dbReference type="AlphaFoldDB" id="A0A016SUA9"/>
<proteinExistence type="predicted"/>
<dbReference type="Proteomes" id="UP000024635">
    <property type="component" value="Unassembled WGS sequence"/>
</dbReference>
<evidence type="ECO:0000313" key="1">
    <source>
        <dbReference type="EMBL" id="EYB93967.1"/>
    </source>
</evidence>